<evidence type="ECO:0000256" key="2">
    <source>
        <dbReference type="ARBA" id="ARBA00022617"/>
    </source>
</evidence>
<dbReference type="GO" id="GO:0020037">
    <property type="term" value="F:heme binding"/>
    <property type="evidence" value="ECO:0007669"/>
    <property type="project" value="InterPro"/>
</dbReference>
<keyword evidence="6 7" id="KW-0503">Monooxygenase</keyword>
<keyword evidence="2 7" id="KW-0349">Heme</keyword>
<dbReference type="Pfam" id="PF00067">
    <property type="entry name" value="p450"/>
    <property type="match status" value="1"/>
</dbReference>
<gene>
    <name evidence="8" type="ORF">EA473_10125</name>
</gene>
<dbReference type="InterPro" id="IPR050196">
    <property type="entry name" value="Cytochrome_P450_Monoox"/>
</dbReference>
<dbReference type="PROSITE" id="PS00086">
    <property type="entry name" value="CYTOCHROME_P450"/>
    <property type="match status" value="1"/>
</dbReference>
<dbReference type="Gene3D" id="1.10.630.10">
    <property type="entry name" value="Cytochrome P450"/>
    <property type="match status" value="1"/>
</dbReference>
<dbReference type="GO" id="GO:0016705">
    <property type="term" value="F:oxidoreductase activity, acting on paired donors, with incorporation or reduction of molecular oxygen"/>
    <property type="evidence" value="ECO:0007669"/>
    <property type="project" value="InterPro"/>
</dbReference>
<evidence type="ECO:0000256" key="5">
    <source>
        <dbReference type="ARBA" id="ARBA00023004"/>
    </source>
</evidence>
<organism evidence="8 9">
    <name type="scientific">Natrarchaeobius chitinivorans</name>
    <dbReference type="NCBI Taxonomy" id="1679083"/>
    <lineage>
        <taxon>Archaea</taxon>
        <taxon>Methanobacteriati</taxon>
        <taxon>Methanobacteriota</taxon>
        <taxon>Stenosarchaea group</taxon>
        <taxon>Halobacteria</taxon>
        <taxon>Halobacteriales</taxon>
        <taxon>Natrialbaceae</taxon>
        <taxon>Natrarchaeobius</taxon>
    </lineage>
</organism>
<dbReference type="PRINTS" id="PR00385">
    <property type="entry name" value="P450"/>
</dbReference>
<proteinExistence type="inferred from homology"/>
<dbReference type="PANTHER" id="PTHR24291:SF50">
    <property type="entry name" value="BIFUNCTIONAL ALBAFLAVENONE MONOOXYGENASE_TERPENE SYNTHASE"/>
    <property type="match status" value="1"/>
</dbReference>
<keyword evidence="4 7" id="KW-0560">Oxidoreductase</keyword>
<evidence type="ECO:0000256" key="6">
    <source>
        <dbReference type="ARBA" id="ARBA00023033"/>
    </source>
</evidence>
<dbReference type="InterPro" id="IPR017972">
    <property type="entry name" value="Cyt_P450_CS"/>
</dbReference>
<comment type="caution">
    <text evidence="8">The sequence shown here is derived from an EMBL/GenBank/DDBJ whole genome shotgun (WGS) entry which is preliminary data.</text>
</comment>
<dbReference type="InterPro" id="IPR036396">
    <property type="entry name" value="Cyt_P450_sf"/>
</dbReference>
<sequence>MSTQDCPPAVGTVSEYDENPFRRLEQWGEHGDVVRITGSETDRHVLSHPSDIERMFFEHQDILEKHMVGQTSVATKSVGSVYGDQWRAQRSVQQPYFGPDRVRSNCSTFGEIARNVVDEVVTGERIDVHELMRRTAVRVILRTIFGDEHVSDDILECSAPIVDWHEAKAADGEIPPEITDRFESAHATLVDRIDTLIEKRRRSDDAGKLDDDGGLIPVLLAAGPDSDAQYTTDRIRDEMLAKFFSAHRTTSELWTYCLYTIATSPDIERECLAELESVAPDGRLGAQHVDELEYVERVLREVLRLYPPAPVLSRQLSADVSLDEYTLPAGDVVYFPAITVHRDERWWDEPERFVPNRFETDQPRHSFAYFPFGVGPRRCPGEEFTLAASKVVLGELLSAFSFERDTNTDQLGDRPAGVLNSPVYLRPRRRE</sequence>
<evidence type="ECO:0000313" key="9">
    <source>
        <dbReference type="Proteomes" id="UP000282323"/>
    </source>
</evidence>
<dbReference type="Proteomes" id="UP000282323">
    <property type="component" value="Unassembled WGS sequence"/>
</dbReference>
<dbReference type="AlphaFoldDB" id="A0A3N6LZZ8"/>
<evidence type="ECO:0000256" key="3">
    <source>
        <dbReference type="ARBA" id="ARBA00022723"/>
    </source>
</evidence>
<evidence type="ECO:0000256" key="7">
    <source>
        <dbReference type="RuleBase" id="RU000461"/>
    </source>
</evidence>
<dbReference type="SUPFAM" id="SSF48264">
    <property type="entry name" value="Cytochrome P450"/>
    <property type="match status" value="1"/>
</dbReference>
<accession>A0A3N6LZZ8</accession>
<name>A0A3N6LZZ8_NATCH</name>
<dbReference type="InterPro" id="IPR002401">
    <property type="entry name" value="Cyt_P450_E_grp-I"/>
</dbReference>
<dbReference type="GO" id="GO:0005506">
    <property type="term" value="F:iron ion binding"/>
    <property type="evidence" value="ECO:0007669"/>
    <property type="project" value="InterPro"/>
</dbReference>
<evidence type="ECO:0000256" key="4">
    <source>
        <dbReference type="ARBA" id="ARBA00023002"/>
    </source>
</evidence>
<dbReference type="GO" id="GO:0004497">
    <property type="term" value="F:monooxygenase activity"/>
    <property type="evidence" value="ECO:0007669"/>
    <property type="project" value="UniProtKB-KW"/>
</dbReference>
<evidence type="ECO:0000313" key="8">
    <source>
        <dbReference type="EMBL" id="RQG94847.1"/>
    </source>
</evidence>
<comment type="similarity">
    <text evidence="1 7">Belongs to the cytochrome P450 family.</text>
</comment>
<protein>
    <submittedName>
        <fullName evidence="8">Cytochrome P450</fullName>
    </submittedName>
</protein>
<dbReference type="RefSeq" id="WP_124195508.1">
    <property type="nucleotide sequence ID" value="NZ_REGA01000007.1"/>
</dbReference>
<dbReference type="PRINTS" id="PR00463">
    <property type="entry name" value="EP450I"/>
</dbReference>
<dbReference type="InterPro" id="IPR001128">
    <property type="entry name" value="Cyt_P450"/>
</dbReference>
<keyword evidence="3 7" id="KW-0479">Metal-binding</keyword>
<keyword evidence="9" id="KW-1185">Reference proteome</keyword>
<reference evidence="8 9" key="1">
    <citation type="submission" date="2018-10" db="EMBL/GenBank/DDBJ databases">
        <title>Natrarchaeobius chitinivorans gen. nov., sp. nov., and Natrarchaeobius haloalkaliphilus sp. nov., alkaliphilic, chitin-utilizing haloarchaea from hypersaline alkaline lakes.</title>
        <authorList>
            <person name="Sorokin D.Y."/>
            <person name="Elcheninov A.G."/>
            <person name="Kostrikina N.A."/>
            <person name="Bale N.J."/>
            <person name="Sinninghe Damste J.S."/>
            <person name="Khijniak T.V."/>
            <person name="Kublanov I.V."/>
            <person name="Toshchakov S.V."/>
        </authorList>
    </citation>
    <scope>NUCLEOTIDE SEQUENCE [LARGE SCALE GENOMIC DNA]</scope>
    <source>
        <strain evidence="8 9">AArcht4T</strain>
    </source>
</reference>
<keyword evidence="5 7" id="KW-0408">Iron</keyword>
<evidence type="ECO:0000256" key="1">
    <source>
        <dbReference type="ARBA" id="ARBA00010617"/>
    </source>
</evidence>
<dbReference type="PANTHER" id="PTHR24291">
    <property type="entry name" value="CYTOCHROME P450 FAMILY 4"/>
    <property type="match status" value="1"/>
</dbReference>
<dbReference type="EMBL" id="REGA01000007">
    <property type="protein sequence ID" value="RQG94847.1"/>
    <property type="molecule type" value="Genomic_DNA"/>
</dbReference>